<feature type="transmembrane region" description="Helical" evidence="7">
    <location>
        <begin position="40"/>
        <end position="61"/>
    </location>
</feature>
<dbReference type="PANTHER" id="PTHR33452">
    <property type="entry name" value="OXIDOREDUCTASE CATD-RELATED"/>
    <property type="match status" value="1"/>
</dbReference>
<evidence type="ECO:0000256" key="2">
    <source>
        <dbReference type="ARBA" id="ARBA00006679"/>
    </source>
</evidence>
<name>A0A1G4VAY1_9MYCO</name>
<accession>A0A1G4VAY1</accession>
<dbReference type="STRING" id="1502745.SAMN02799620_00669"/>
<reference evidence="9" key="1">
    <citation type="submission" date="2016-10" db="EMBL/GenBank/DDBJ databases">
        <authorList>
            <person name="Varghese N."/>
            <person name="Submissions S."/>
        </authorList>
    </citation>
    <scope>NUCLEOTIDE SEQUENCE [LARGE SCALE GENOMIC DNA]</scope>
    <source>
        <strain evidence="9">UNC267MFSha1.1M11</strain>
    </source>
</reference>
<protein>
    <submittedName>
        <fullName evidence="8">Putative oxidoreductase</fullName>
    </submittedName>
</protein>
<dbReference type="RefSeq" id="WP_372517314.1">
    <property type="nucleotide sequence ID" value="NZ_CP059894.1"/>
</dbReference>
<feature type="transmembrane region" description="Helical" evidence="7">
    <location>
        <begin position="12"/>
        <end position="34"/>
    </location>
</feature>
<dbReference type="GO" id="GO:0005886">
    <property type="term" value="C:plasma membrane"/>
    <property type="evidence" value="ECO:0007669"/>
    <property type="project" value="UniProtKB-SubCell"/>
</dbReference>
<dbReference type="InterPro" id="IPR051907">
    <property type="entry name" value="DoxX-like_oxidoreductase"/>
</dbReference>
<evidence type="ECO:0000256" key="3">
    <source>
        <dbReference type="ARBA" id="ARBA00022475"/>
    </source>
</evidence>
<comment type="similarity">
    <text evidence="2">Belongs to the DoxX family.</text>
</comment>
<keyword evidence="3" id="KW-1003">Cell membrane</keyword>
<dbReference type="Pfam" id="PF07681">
    <property type="entry name" value="DoxX"/>
    <property type="match status" value="1"/>
</dbReference>
<dbReference type="PANTHER" id="PTHR33452:SF4">
    <property type="entry name" value="BLL4328 PROTEIN"/>
    <property type="match status" value="1"/>
</dbReference>
<sequence length="142" mass="15008">MGAMSSTQIETKLNGFAPIVLSAFRIVFGLLLTIHGTSKLFAWPIAAGAGGAVPVGTWPFWYAGVLELVLGLLLIAGLFTRAAAFLASGEMAFAYFSQHQPTGLWPIENGGELAVLNCFGFFLLVFLGGGSIAVDAVRKRRS</sequence>
<feature type="transmembrane region" description="Helical" evidence="7">
    <location>
        <begin position="68"/>
        <end position="94"/>
    </location>
</feature>
<proteinExistence type="inferred from homology"/>
<evidence type="ECO:0000256" key="5">
    <source>
        <dbReference type="ARBA" id="ARBA00022989"/>
    </source>
</evidence>
<keyword evidence="5 7" id="KW-1133">Transmembrane helix</keyword>
<evidence type="ECO:0000313" key="8">
    <source>
        <dbReference type="EMBL" id="SCX03914.1"/>
    </source>
</evidence>
<feature type="transmembrane region" description="Helical" evidence="7">
    <location>
        <begin position="114"/>
        <end position="137"/>
    </location>
</feature>
<dbReference type="InterPro" id="IPR032808">
    <property type="entry name" value="DoxX"/>
</dbReference>
<evidence type="ECO:0000256" key="4">
    <source>
        <dbReference type="ARBA" id="ARBA00022692"/>
    </source>
</evidence>
<keyword evidence="6 7" id="KW-0472">Membrane</keyword>
<evidence type="ECO:0000256" key="1">
    <source>
        <dbReference type="ARBA" id="ARBA00004651"/>
    </source>
</evidence>
<dbReference type="EMBL" id="FMUB01000001">
    <property type="protein sequence ID" value="SCX03914.1"/>
    <property type="molecule type" value="Genomic_DNA"/>
</dbReference>
<evidence type="ECO:0000256" key="7">
    <source>
        <dbReference type="SAM" id="Phobius"/>
    </source>
</evidence>
<gene>
    <name evidence="8" type="ORF">SAMN02799620_00669</name>
</gene>
<dbReference type="Proteomes" id="UP000199707">
    <property type="component" value="Unassembled WGS sequence"/>
</dbReference>
<dbReference type="AlphaFoldDB" id="A0A1G4VAY1"/>
<organism evidence="8 9">
    <name type="scientific">Mycolicibacterium fluoranthenivorans</name>
    <dbReference type="NCBI Taxonomy" id="258505"/>
    <lineage>
        <taxon>Bacteria</taxon>
        <taxon>Bacillati</taxon>
        <taxon>Actinomycetota</taxon>
        <taxon>Actinomycetes</taxon>
        <taxon>Mycobacteriales</taxon>
        <taxon>Mycobacteriaceae</taxon>
        <taxon>Mycolicibacterium</taxon>
    </lineage>
</organism>
<comment type="subcellular location">
    <subcellularLocation>
        <location evidence="1">Cell membrane</location>
        <topology evidence="1">Multi-pass membrane protein</topology>
    </subcellularLocation>
</comment>
<keyword evidence="4 7" id="KW-0812">Transmembrane</keyword>
<evidence type="ECO:0000256" key="6">
    <source>
        <dbReference type="ARBA" id="ARBA00023136"/>
    </source>
</evidence>
<evidence type="ECO:0000313" key="9">
    <source>
        <dbReference type="Proteomes" id="UP000199707"/>
    </source>
</evidence>